<evidence type="ECO:0000256" key="1">
    <source>
        <dbReference type="ARBA" id="ARBA00000085"/>
    </source>
</evidence>
<keyword evidence="7" id="KW-0547">Nucleotide-binding</keyword>
<reference evidence="17 18" key="1">
    <citation type="submission" date="2019-03" db="EMBL/GenBank/DDBJ databases">
        <title>Sapientia aquatica gen. nov., sp. nov., isolated from a crater lake.</title>
        <authorList>
            <person name="Felfoldi T."/>
            <person name="Szabo A."/>
            <person name="Toth E."/>
            <person name="Schumann P."/>
            <person name="Keki Z."/>
            <person name="Marialigeti K."/>
            <person name="Mathe I."/>
        </authorList>
    </citation>
    <scope>NUCLEOTIDE SEQUENCE [LARGE SCALE GENOMIC DNA]</scope>
    <source>
        <strain evidence="17 18">SA-152</strain>
    </source>
</reference>
<dbReference type="InterPro" id="IPR006189">
    <property type="entry name" value="CHASE_dom"/>
</dbReference>
<dbReference type="InterPro" id="IPR036890">
    <property type="entry name" value="HATPase_C_sf"/>
</dbReference>
<dbReference type="SUPFAM" id="SSF47384">
    <property type="entry name" value="Homodimeric domain of signal transducing histidine kinase"/>
    <property type="match status" value="1"/>
</dbReference>
<proteinExistence type="predicted"/>
<name>A0A4R5W882_9BURK</name>
<dbReference type="InterPro" id="IPR004358">
    <property type="entry name" value="Sig_transdc_His_kin-like_C"/>
</dbReference>
<dbReference type="PROSITE" id="PS50839">
    <property type="entry name" value="CHASE"/>
    <property type="match status" value="1"/>
</dbReference>
<evidence type="ECO:0000256" key="9">
    <source>
        <dbReference type="ARBA" id="ARBA00022840"/>
    </source>
</evidence>
<dbReference type="InterPro" id="IPR036097">
    <property type="entry name" value="HisK_dim/P_sf"/>
</dbReference>
<dbReference type="Gene3D" id="6.10.250.2580">
    <property type="match status" value="1"/>
</dbReference>
<dbReference type="InterPro" id="IPR003594">
    <property type="entry name" value="HATPase_dom"/>
</dbReference>
<keyword evidence="13" id="KW-0175">Coiled coil</keyword>
<keyword evidence="9" id="KW-0067">ATP-binding</keyword>
<evidence type="ECO:0000256" key="5">
    <source>
        <dbReference type="ARBA" id="ARBA00022679"/>
    </source>
</evidence>
<evidence type="ECO:0000256" key="8">
    <source>
        <dbReference type="ARBA" id="ARBA00022777"/>
    </source>
</evidence>
<keyword evidence="18" id="KW-1185">Reference proteome</keyword>
<dbReference type="InterPro" id="IPR035965">
    <property type="entry name" value="PAS-like_dom_sf"/>
</dbReference>
<feature type="coiled-coil region" evidence="13">
    <location>
        <begin position="560"/>
        <end position="587"/>
    </location>
</feature>
<keyword evidence="6 14" id="KW-0812">Transmembrane</keyword>
<dbReference type="PROSITE" id="PS50109">
    <property type="entry name" value="HIS_KIN"/>
    <property type="match status" value="1"/>
</dbReference>
<dbReference type="Gene3D" id="3.30.565.10">
    <property type="entry name" value="Histidine kinase-like ATPase, C-terminal domain"/>
    <property type="match status" value="1"/>
</dbReference>
<keyword evidence="12 14" id="KW-0472">Membrane</keyword>
<dbReference type="GO" id="GO:0005524">
    <property type="term" value="F:ATP binding"/>
    <property type="evidence" value="ECO:0007669"/>
    <property type="project" value="UniProtKB-KW"/>
</dbReference>
<dbReference type="PANTHER" id="PTHR43065">
    <property type="entry name" value="SENSOR HISTIDINE KINASE"/>
    <property type="match status" value="1"/>
</dbReference>
<feature type="domain" description="Histidine kinase" evidence="15">
    <location>
        <begin position="596"/>
        <end position="811"/>
    </location>
</feature>
<gene>
    <name evidence="17" type="ORF">E2I14_02900</name>
</gene>
<evidence type="ECO:0000256" key="11">
    <source>
        <dbReference type="ARBA" id="ARBA00023012"/>
    </source>
</evidence>
<keyword evidence="11" id="KW-0902">Two-component regulatory system</keyword>
<evidence type="ECO:0000313" key="18">
    <source>
        <dbReference type="Proteomes" id="UP000294829"/>
    </source>
</evidence>
<evidence type="ECO:0000259" key="16">
    <source>
        <dbReference type="PROSITE" id="PS50839"/>
    </source>
</evidence>
<keyword evidence="5" id="KW-0808">Transferase</keyword>
<dbReference type="OrthoDB" id="8559580at2"/>
<dbReference type="EMBL" id="SMYL01000001">
    <property type="protein sequence ID" value="TDK68505.1"/>
    <property type="molecule type" value="Genomic_DNA"/>
</dbReference>
<keyword evidence="8" id="KW-0418">Kinase</keyword>
<evidence type="ECO:0000313" key="17">
    <source>
        <dbReference type="EMBL" id="TDK68505.1"/>
    </source>
</evidence>
<evidence type="ECO:0000256" key="13">
    <source>
        <dbReference type="SAM" id="Coils"/>
    </source>
</evidence>
<dbReference type="Gene3D" id="3.30.450.350">
    <property type="entry name" value="CHASE domain"/>
    <property type="match status" value="1"/>
</dbReference>
<dbReference type="Gene3D" id="3.30.450.20">
    <property type="entry name" value="PAS domain"/>
    <property type="match status" value="1"/>
</dbReference>
<organism evidence="17 18">
    <name type="scientific">Sapientia aquatica</name>
    <dbReference type="NCBI Taxonomy" id="1549640"/>
    <lineage>
        <taxon>Bacteria</taxon>
        <taxon>Pseudomonadati</taxon>
        <taxon>Pseudomonadota</taxon>
        <taxon>Betaproteobacteria</taxon>
        <taxon>Burkholderiales</taxon>
        <taxon>Oxalobacteraceae</taxon>
        <taxon>Sapientia</taxon>
    </lineage>
</organism>
<dbReference type="Gene3D" id="1.10.287.130">
    <property type="match status" value="1"/>
</dbReference>
<sequence length="825" mass="92230">MLIFMNQKWHAVKSNFIALTVILWFALFLSAMSVLVFNEYRNQEKIFNNKSAAITELVHQRLIQSEVVVGSIETILHIFDVIPFYGMEPSPNAKLAQFPHQHSLTKQSATTEFESLFKASASGLSLIDINAMPTLNIEAGNFDAVLFNRLRGYVKDIIVQYPYITSVTIEPRVEREEVTQFEEHAKSMLAMNYKIKSINQEPISRIDSIDTKANSTNPHSVFPHAFYYPVTFKEPIAKSDMKQLGVDMYDDPIWRDAIDRSIRTQKYAITKPFTVNNDRVFGLLKAVFATATPSTDVEIRHAQAAHVLSITINPIKLLSSDEMPSPNTMVKIDSGYFLNRSSNDTIAIFNPGAAPQLNRNWSNFLFPVFHYSHRNMNVQQPYLIESSRQVGWELFSGTATVISALISLGVALLAAALIRIRDQQKELTHNTNDIIFREKERALVTLHSINDAVLTLDSFGCINYANAAALTALHKDMDSINGLHVGRVLNLHYDFASSAIPDPIQTCLNEERIVDFPENTVLNIEQGLHQLIEGSISPLFNLDHRCIGAVLVFRDLGPARKKALAAIEASEKRLRQHQAELAHVTRLTTMGEMASGIAHEINQPLTAILSYNQACIRLIQEEHPDKEEIIRAMQSAALQAKRAGKIISRLRSFVTKKRAPVELIQINQLIQNVLTLIEHDLRDHEIAIDIDLIQSPALIAADGIQVEQVILNVIRNAMEAMSDVEPPQKVITIRSTQEFDRVAVSIKDHGSGIAKDDADQLFNPFFTTKKDGMGLGLTISTSIVESYGGQLSARNLEHGGAEFIVTFPIFKANTTVLSVTSNFNV</sequence>
<dbReference type="InterPro" id="IPR005467">
    <property type="entry name" value="His_kinase_dom"/>
</dbReference>
<dbReference type="Pfam" id="PF00512">
    <property type="entry name" value="HisKA"/>
    <property type="match status" value="1"/>
</dbReference>
<evidence type="ECO:0000259" key="15">
    <source>
        <dbReference type="PROSITE" id="PS50109"/>
    </source>
</evidence>
<comment type="caution">
    <text evidence="17">The sequence shown here is derived from an EMBL/GenBank/DDBJ whole genome shotgun (WGS) entry which is preliminary data.</text>
</comment>
<dbReference type="GO" id="GO:0016020">
    <property type="term" value="C:membrane"/>
    <property type="evidence" value="ECO:0007669"/>
    <property type="project" value="UniProtKB-SubCell"/>
</dbReference>
<dbReference type="PANTHER" id="PTHR43065:SF10">
    <property type="entry name" value="PEROXIDE STRESS-ACTIVATED HISTIDINE KINASE MAK3"/>
    <property type="match status" value="1"/>
</dbReference>
<comment type="catalytic activity">
    <reaction evidence="1">
        <text>ATP + protein L-histidine = ADP + protein N-phospho-L-histidine.</text>
        <dbReference type="EC" id="2.7.13.3"/>
    </reaction>
</comment>
<accession>A0A4R5W882</accession>
<dbReference type="SMART" id="SM00387">
    <property type="entry name" value="HATPase_c"/>
    <property type="match status" value="1"/>
</dbReference>
<evidence type="ECO:0000256" key="3">
    <source>
        <dbReference type="ARBA" id="ARBA00012438"/>
    </source>
</evidence>
<dbReference type="Proteomes" id="UP000294829">
    <property type="component" value="Unassembled WGS sequence"/>
</dbReference>
<evidence type="ECO:0000256" key="6">
    <source>
        <dbReference type="ARBA" id="ARBA00022692"/>
    </source>
</evidence>
<protein>
    <recommendedName>
        <fullName evidence="3">histidine kinase</fullName>
        <ecNumber evidence="3">2.7.13.3</ecNumber>
    </recommendedName>
</protein>
<dbReference type="Pfam" id="PF08448">
    <property type="entry name" value="PAS_4"/>
    <property type="match status" value="1"/>
</dbReference>
<dbReference type="CDD" id="cd00082">
    <property type="entry name" value="HisKA"/>
    <property type="match status" value="1"/>
</dbReference>
<keyword evidence="10 14" id="KW-1133">Transmembrane helix</keyword>
<feature type="transmembrane region" description="Helical" evidence="14">
    <location>
        <begin position="394"/>
        <end position="418"/>
    </location>
</feature>
<dbReference type="InterPro" id="IPR013656">
    <property type="entry name" value="PAS_4"/>
</dbReference>
<comment type="subcellular location">
    <subcellularLocation>
        <location evidence="2">Membrane</location>
    </subcellularLocation>
</comment>
<evidence type="ECO:0000256" key="4">
    <source>
        <dbReference type="ARBA" id="ARBA00022553"/>
    </source>
</evidence>
<dbReference type="SUPFAM" id="SSF55785">
    <property type="entry name" value="PYP-like sensor domain (PAS domain)"/>
    <property type="match status" value="1"/>
</dbReference>
<dbReference type="Pfam" id="PF02518">
    <property type="entry name" value="HATPase_c"/>
    <property type="match status" value="1"/>
</dbReference>
<dbReference type="InterPro" id="IPR003661">
    <property type="entry name" value="HisK_dim/P_dom"/>
</dbReference>
<dbReference type="SMART" id="SM01079">
    <property type="entry name" value="CHASE"/>
    <property type="match status" value="1"/>
</dbReference>
<evidence type="ECO:0000256" key="7">
    <source>
        <dbReference type="ARBA" id="ARBA00022741"/>
    </source>
</evidence>
<dbReference type="EC" id="2.7.13.3" evidence="3"/>
<dbReference type="InterPro" id="IPR042240">
    <property type="entry name" value="CHASE_sf"/>
</dbReference>
<dbReference type="SMART" id="SM00388">
    <property type="entry name" value="HisKA"/>
    <property type="match status" value="1"/>
</dbReference>
<feature type="domain" description="CHASE" evidence="16">
    <location>
        <begin position="227"/>
        <end position="295"/>
    </location>
</feature>
<dbReference type="GO" id="GO:0000155">
    <property type="term" value="F:phosphorelay sensor kinase activity"/>
    <property type="evidence" value="ECO:0007669"/>
    <property type="project" value="InterPro"/>
</dbReference>
<evidence type="ECO:0000256" key="12">
    <source>
        <dbReference type="ARBA" id="ARBA00023136"/>
    </source>
</evidence>
<dbReference type="SUPFAM" id="SSF55874">
    <property type="entry name" value="ATPase domain of HSP90 chaperone/DNA topoisomerase II/histidine kinase"/>
    <property type="match status" value="1"/>
</dbReference>
<dbReference type="Pfam" id="PF03924">
    <property type="entry name" value="CHASE"/>
    <property type="match status" value="1"/>
</dbReference>
<evidence type="ECO:0000256" key="10">
    <source>
        <dbReference type="ARBA" id="ARBA00022989"/>
    </source>
</evidence>
<dbReference type="AlphaFoldDB" id="A0A4R5W882"/>
<evidence type="ECO:0000256" key="14">
    <source>
        <dbReference type="SAM" id="Phobius"/>
    </source>
</evidence>
<keyword evidence="4" id="KW-0597">Phosphoprotein</keyword>
<evidence type="ECO:0000256" key="2">
    <source>
        <dbReference type="ARBA" id="ARBA00004370"/>
    </source>
</evidence>
<dbReference type="PRINTS" id="PR00344">
    <property type="entry name" value="BCTRLSENSOR"/>
</dbReference>